<dbReference type="EMBL" id="DXBM01000019">
    <property type="protein sequence ID" value="HIZ45742.1"/>
    <property type="molecule type" value="Genomic_DNA"/>
</dbReference>
<name>A0A9D2JDX2_9ACTN</name>
<sequence length="256" mass="29082">MWINGWLLSTPDAFLLYERELRAIDAMLAGRPALGDGTMSCRELSYRIFGDEKFLGLESDGRKLLHLMGISDLVTFRPQMKLELLHHVPKYHRHLRLVVTENLDPWVNVRTALFREGRKRILGERVHGVVFGNGYIVDDPHKLPDLIASFGAEDVTVLYWGDLDRAGLLILERLERAAEGRFAVEPFVAAYRLMIQRAMERFPEPLDNEPTDQRSVPATGLGSLEGRLKPREADYLRAVIEGARLIPQEILTAADL</sequence>
<dbReference type="Proteomes" id="UP000824062">
    <property type="component" value="Unassembled WGS sequence"/>
</dbReference>
<reference evidence="3" key="1">
    <citation type="journal article" date="2021" name="PeerJ">
        <title>Extensive microbial diversity within the chicken gut microbiome revealed by metagenomics and culture.</title>
        <authorList>
            <person name="Gilroy R."/>
            <person name="Ravi A."/>
            <person name="Getino M."/>
            <person name="Pursley I."/>
            <person name="Horton D.L."/>
            <person name="Alikhan N.F."/>
            <person name="Baker D."/>
            <person name="Gharbi K."/>
            <person name="Hall N."/>
            <person name="Watson M."/>
            <person name="Adriaenssens E.M."/>
            <person name="Foster-Nyarko E."/>
            <person name="Jarju S."/>
            <person name="Secka A."/>
            <person name="Antonio M."/>
            <person name="Oren A."/>
            <person name="Chaudhuri R.R."/>
            <person name="La Ragione R."/>
            <person name="Hildebrand F."/>
            <person name="Pallen M.J."/>
        </authorList>
    </citation>
    <scope>NUCLEOTIDE SEQUENCE</scope>
    <source>
        <strain evidence="3">ChiHjej12B11-14209</strain>
    </source>
</reference>
<evidence type="ECO:0000313" key="3">
    <source>
        <dbReference type="EMBL" id="HIZ45742.1"/>
    </source>
</evidence>
<comment type="caution">
    <text evidence="3">The sequence shown here is derived from an EMBL/GenBank/DDBJ whole genome shotgun (WGS) entry which is preliminary data.</text>
</comment>
<evidence type="ECO:0000256" key="1">
    <source>
        <dbReference type="SAM" id="MobiDB-lite"/>
    </source>
</evidence>
<proteinExistence type="predicted"/>
<reference evidence="3" key="2">
    <citation type="submission" date="2021-04" db="EMBL/GenBank/DDBJ databases">
        <authorList>
            <person name="Gilroy R."/>
        </authorList>
    </citation>
    <scope>NUCLEOTIDE SEQUENCE</scope>
    <source>
        <strain evidence="3">ChiHjej12B11-14209</strain>
    </source>
</reference>
<evidence type="ECO:0000259" key="2">
    <source>
        <dbReference type="Pfam" id="PF09983"/>
    </source>
</evidence>
<accession>A0A9D2JDX2</accession>
<dbReference type="Pfam" id="PF09983">
    <property type="entry name" value="JetD_C"/>
    <property type="match status" value="1"/>
</dbReference>
<feature type="domain" description="Wadjet protein JetD C-terminal" evidence="2">
    <location>
        <begin position="129"/>
        <end position="242"/>
    </location>
</feature>
<dbReference type="AlphaFoldDB" id="A0A9D2JDX2"/>
<dbReference type="InterPro" id="IPR024534">
    <property type="entry name" value="JetD_C"/>
</dbReference>
<gene>
    <name evidence="3" type="ORF">IAA19_01815</name>
</gene>
<organism evidence="3 4">
    <name type="scientific">Candidatus Olsenella pullistercoris</name>
    <dbReference type="NCBI Taxonomy" id="2838712"/>
    <lineage>
        <taxon>Bacteria</taxon>
        <taxon>Bacillati</taxon>
        <taxon>Actinomycetota</taxon>
        <taxon>Coriobacteriia</taxon>
        <taxon>Coriobacteriales</taxon>
        <taxon>Atopobiaceae</taxon>
        <taxon>Olsenella</taxon>
    </lineage>
</organism>
<protein>
    <recommendedName>
        <fullName evidence="2">Wadjet protein JetD C-terminal domain-containing protein</fullName>
    </recommendedName>
</protein>
<feature type="region of interest" description="Disordered" evidence="1">
    <location>
        <begin position="204"/>
        <end position="223"/>
    </location>
</feature>
<evidence type="ECO:0000313" key="4">
    <source>
        <dbReference type="Proteomes" id="UP000824062"/>
    </source>
</evidence>